<dbReference type="EMBL" id="BJHY01000001">
    <property type="protein sequence ID" value="GDY71483.1"/>
    <property type="molecule type" value="Genomic_DNA"/>
</dbReference>
<name>A0A4D4MHF1_STRAX</name>
<accession>A0A4D4MHF1</accession>
<organism evidence="3 4">
    <name type="scientific">Streptomyces avermitilis</name>
    <dbReference type="NCBI Taxonomy" id="33903"/>
    <lineage>
        <taxon>Bacteria</taxon>
        <taxon>Bacillati</taxon>
        <taxon>Actinomycetota</taxon>
        <taxon>Actinomycetes</taxon>
        <taxon>Kitasatosporales</taxon>
        <taxon>Streptomycetaceae</taxon>
        <taxon>Streptomyces</taxon>
    </lineage>
</organism>
<feature type="region of interest" description="Disordered" evidence="1">
    <location>
        <begin position="6"/>
        <end position="25"/>
    </location>
</feature>
<protein>
    <submittedName>
        <fullName evidence="3">Uncharacterized protein</fullName>
    </submittedName>
</protein>
<dbReference type="Proteomes" id="UP000302139">
    <property type="component" value="Unassembled WGS sequence"/>
</dbReference>
<evidence type="ECO:0000313" key="3">
    <source>
        <dbReference type="EMBL" id="GDY71483.1"/>
    </source>
</evidence>
<evidence type="ECO:0000256" key="1">
    <source>
        <dbReference type="SAM" id="MobiDB-lite"/>
    </source>
</evidence>
<dbReference type="EMBL" id="BJHX01000001">
    <property type="protein sequence ID" value="GDY68164.1"/>
    <property type="molecule type" value="Genomic_DNA"/>
</dbReference>
<sequence length="117" mass="12984">MVRAVAEAVQHVPHGGEGRPGRGGHVVEPSLPGQFYERGRVVQYGLTWQEDTCHGRHPGRTERPAANQYRASRLLSAGAVRSLVLNGHTEDRSYCLHPMRIESWNCTLIASLIDNTE</sequence>
<comment type="caution">
    <text evidence="3">The sequence shown here is derived from an EMBL/GenBank/DDBJ whole genome shotgun (WGS) entry which is preliminary data.</text>
</comment>
<proteinExistence type="predicted"/>
<dbReference type="Proteomes" id="UP000299211">
    <property type="component" value="Unassembled WGS sequence"/>
</dbReference>
<dbReference type="AlphaFoldDB" id="A0A4D4MHF1"/>
<evidence type="ECO:0000313" key="4">
    <source>
        <dbReference type="Proteomes" id="UP000299211"/>
    </source>
</evidence>
<reference evidence="3 4" key="1">
    <citation type="submission" date="2019-04" db="EMBL/GenBank/DDBJ databases">
        <title>Draft genome sequences of Streptomyces avermitilis ATCC 31267.</title>
        <authorList>
            <person name="Komaki H."/>
            <person name="Tamura T."/>
            <person name="Hosoyama A."/>
        </authorList>
    </citation>
    <scope>NUCLEOTIDE SEQUENCE [LARGE SCALE GENOMIC DNA]</scope>
    <source>
        <strain evidence="3 4">ATCC 31267</strain>
    </source>
</reference>
<reference evidence="2 5" key="2">
    <citation type="submission" date="2019-04" db="EMBL/GenBank/DDBJ databases">
        <title>Draft genome sequences of Streptomyces avermitilis NBRC 14893.</title>
        <authorList>
            <person name="Komaki H."/>
            <person name="Tamura T."/>
            <person name="Hosoyama A."/>
        </authorList>
    </citation>
    <scope>NUCLEOTIDE SEQUENCE [LARGE SCALE GENOMIC DNA]</scope>
    <source>
        <strain evidence="2 5">NBRC 14893</strain>
    </source>
</reference>
<gene>
    <name evidence="2" type="ORF">SAV14893_075570</name>
    <name evidence="3" type="ORF">SAV31267_009680</name>
</gene>
<evidence type="ECO:0000313" key="5">
    <source>
        <dbReference type="Proteomes" id="UP000302139"/>
    </source>
</evidence>
<evidence type="ECO:0000313" key="2">
    <source>
        <dbReference type="EMBL" id="GDY68164.1"/>
    </source>
</evidence>